<accession>A0A8J6CPQ0</accession>
<organism evidence="1 2">
    <name type="scientific">Gossypium anomalum</name>
    <dbReference type="NCBI Taxonomy" id="47600"/>
    <lineage>
        <taxon>Eukaryota</taxon>
        <taxon>Viridiplantae</taxon>
        <taxon>Streptophyta</taxon>
        <taxon>Embryophyta</taxon>
        <taxon>Tracheophyta</taxon>
        <taxon>Spermatophyta</taxon>
        <taxon>Magnoliopsida</taxon>
        <taxon>eudicotyledons</taxon>
        <taxon>Gunneridae</taxon>
        <taxon>Pentapetalae</taxon>
        <taxon>rosids</taxon>
        <taxon>malvids</taxon>
        <taxon>Malvales</taxon>
        <taxon>Malvaceae</taxon>
        <taxon>Malvoideae</taxon>
        <taxon>Gossypium</taxon>
    </lineage>
</organism>
<protein>
    <recommendedName>
        <fullName evidence="3">Reverse transcriptase zinc-binding domain-containing protein</fullName>
    </recommendedName>
</protein>
<sequence length="215" mass="24954">MLVANHDHIVETEPSTNGFYRKLWFSTMPDKIKIKIWRMFVHSVRLWWRQLCMLDAIVILPKKCGCPSEWLEELFVRCDQAQCNMICAAIWTLWHAGNLLYREGDKINKVEVVTFIRRHLLELKAIYDILSTTFPNRSDRLNPPISAVIKGLVMGADTVWGERVPDAFVVKAIASIQALRFVNIILERDARSILKRIEAGGEDRFLLQLYIVDSR</sequence>
<dbReference type="AlphaFoldDB" id="A0A8J6CPQ0"/>
<dbReference type="Proteomes" id="UP000701853">
    <property type="component" value="Chromosome 9"/>
</dbReference>
<name>A0A8J6CPQ0_9ROSI</name>
<dbReference type="EMBL" id="JAHUZN010000009">
    <property type="protein sequence ID" value="KAG8482797.1"/>
    <property type="molecule type" value="Genomic_DNA"/>
</dbReference>
<gene>
    <name evidence="1" type="ORF">CXB51_024500</name>
</gene>
<reference evidence="1 2" key="1">
    <citation type="journal article" date="2021" name="bioRxiv">
        <title>The Gossypium anomalum genome as a resource for cotton improvement and evolutionary analysis of hybrid incompatibility.</title>
        <authorList>
            <person name="Grover C.E."/>
            <person name="Yuan D."/>
            <person name="Arick M.A."/>
            <person name="Miller E.R."/>
            <person name="Hu G."/>
            <person name="Peterson D.G."/>
            <person name="Wendel J.F."/>
            <person name="Udall J.A."/>
        </authorList>
    </citation>
    <scope>NUCLEOTIDE SEQUENCE [LARGE SCALE GENOMIC DNA]</scope>
    <source>
        <strain evidence="1">JFW-Udall</strain>
        <tissue evidence="1">Leaf</tissue>
    </source>
</reference>
<evidence type="ECO:0000313" key="1">
    <source>
        <dbReference type="EMBL" id="KAG8482797.1"/>
    </source>
</evidence>
<evidence type="ECO:0000313" key="2">
    <source>
        <dbReference type="Proteomes" id="UP000701853"/>
    </source>
</evidence>
<evidence type="ECO:0008006" key="3">
    <source>
        <dbReference type="Google" id="ProtNLM"/>
    </source>
</evidence>
<comment type="caution">
    <text evidence="1">The sequence shown here is derived from an EMBL/GenBank/DDBJ whole genome shotgun (WGS) entry which is preliminary data.</text>
</comment>
<proteinExistence type="predicted"/>
<keyword evidence="2" id="KW-1185">Reference proteome</keyword>